<accession>A0ABW8CH81</accession>
<name>A0ABW8CH81_9ACTN</name>
<protein>
    <recommendedName>
        <fullName evidence="3">DUF4034 domain-containing protein</fullName>
    </recommendedName>
</protein>
<reference evidence="1 2" key="1">
    <citation type="submission" date="2024-10" db="EMBL/GenBank/DDBJ databases">
        <title>The Natural Products Discovery Center: Release of the First 8490 Sequenced Strains for Exploring Actinobacteria Biosynthetic Diversity.</title>
        <authorList>
            <person name="Kalkreuter E."/>
            <person name="Kautsar S.A."/>
            <person name="Yang D."/>
            <person name="Bader C.D."/>
            <person name="Teijaro C.N."/>
            <person name="Fluegel L."/>
            <person name="Davis C.M."/>
            <person name="Simpson J.R."/>
            <person name="Lauterbach L."/>
            <person name="Steele A.D."/>
            <person name="Gui C."/>
            <person name="Meng S."/>
            <person name="Li G."/>
            <person name="Viehrig K."/>
            <person name="Ye F."/>
            <person name="Su P."/>
            <person name="Kiefer A.F."/>
            <person name="Nichols A."/>
            <person name="Cepeda A.J."/>
            <person name="Yan W."/>
            <person name="Fan B."/>
            <person name="Jiang Y."/>
            <person name="Adhikari A."/>
            <person name="Zheng C.-J."/>
            <person name="Schuster L."/>
            <person name="Cowan T.M."/>
            <person name="Smanski M.J."/>
            <person name="Chevrette M.G."/>
            <person name="De Carvalho L.P.S."/>
            <person name="Shen B."/>
        </authorList>
    </citation>
    <scope>NUCLEOTIDE SEQUENCE [LARGE SCALE GENOMIC DNA]</scope>
    <source>
        <strain evidence="1 2">NPDC053399</strain>
    </source>
</reference>
<comment type="caution">
    <text evidence="1">The sequence shown here is derived from an EMBL/GenBank/DDBJ whole genome shotgun (WGS) entry which is preliminary data.</text>
</comment>
<evidence type="ECO:0008006" key="3">
    <source>
        <dbReference type="Google" id="ProtNLM"/>
    </source>
</evidence>
<evidence type="ECO:0000313" key="2">
    <source>
        <dbReference type="Proteomes" id="UP001614394"/>
    </source>
</evidence>
<gene>
    <name evidence="1" type="ORF">ACIGXA_33510</name>
</gene>
<keyword evidence="2" id="KW-1185">Reference proteome</keyword>
<proteinExistence type="predicted"/>
<dbReference type="EMBL" id="JBITYG010000012">
    <property type="protein sequence ID" value="MFI9105438.1"/>
    <property type="molecule type" value="Genomic_DNA"/>
</dbReference>
<sequence length="315" mass="35610">MAWIRRPQGRGAPLYDPAFGDQELTEACQDMIMGRWEGARDLLAAGSSTDWDRRAHRIRLLADAAATRRTVDIWQVSAPRDPDAAILLAETEVMRMFAAARSGTNPSRDSLDRTVRLCLLAAGLAPADPHPWVSLITLSRLYENGHPQTSRWWRELHFREPYHREGHHQALRHLSARWHGSHGEANNFAWDAAAGAPEGSPLAVLSQVAVAEQYRYRLEREGRTAAGLMYYWSDDGARWHLRRTMSRWIGARITTCAQDVADLNHLAHGLVHGGMLEEAAEVFQLLDNRATVVPWSFTDGDPEKDFVHWRDRVAT</sequence>
<organism evidence="1 2">
    <name type="scientific">Streptomyces fildesensis</name>
    <dbReference type="NCBI Taxonomy" id="375757"/>
    <lineage>
        <taxon>Bacteria</taxon>
        <taxon>Bacillati</taxon>
        <taxon>Actinomycetota</taxon>
        <taxon>Actinomycetes</taxon>
        <taxon>Kitasatosporales</taxon>
        <taxon>Streptomycetaceae</taxon>
        <taxon>Streptomyces</taxon>
    </lineage>
</organism>
<evidence type="ECO:0000313" key="1">
    <source>
        <dbReference type="EMBL" id="MFI9105438.1"/>
    </source>
</evidence>
<dbReference type="Proteomes" id="UP001614394">
    <property type="component" value="Unassembled WGS sequence"/>
</dbReference>
<dbReference type="RefSeq" id="WP_399656120.1">
    <property type="nucleotide sequence ID" value="NZ_JBITYG010000012.1"/>
</dbReference>